<dbReference type="STRING" id="570521.SAMN04488508_102465"/>
<dbReference type="Proteomes" id="UP000184432">
    <property type="component" value="Unassembled WGS sequence"/>
</dbReference>
<dbReference type="AlphaFoldDB" id="A0A1M6D712"/>
<keyword evidence="3" id="KW-1185">Reference proteome</keyword>
<reference evidence="3" key="1">
    <citation type="submission" date="2016-11" db="EMBL/GenBank/DDBJ databases">
        <authorList>
            <person name="Varghese N."/>
            <person name="Submissions S."/>
        </authorList>
    </citation>
    <scope>NUCLEOTIDE SEQUENCE [LARGE SCALE GENOMIC DNA]</scope>
    <source>
        <strain evidence="3">DSM 22623</strain>
    </source>
</reference>
<sequence>MVTFLGLGKPNDEYGKQKTHPMKKLIVLGFAVLCICGIQSCSIDEQEDIAPQKIATTENKKTKAATPLECRKTIYVNFGDSMSSADREQFRIIAKHRWYNSILVAETLCSRVEVWEVPCARVSNPRRNDEGKNIVVDAEESVATLNDGGSAQPPYLYPAPKLEPNNFNLIVCTTPPNPIIITDGDEDDDIGDNPIGIPLR</sequence>
<organism evidence="2 3">
    <name type="scientific">Aquimarina spongiae</name>
    <dbReference type="NCBI Taxonomy" id="570521"/>
    <lineage>
        <taxon>Bacteria</taxon>
        <taxon>Pseudomonadati</taxon>
        <taxon>Bacteroidota</taxon>
        <taxon>Flavobacteriia</taxon>
        <taxon>Flavobacteriales</taxon>
        <taxon>Flavobacteriaceae</taxon>
        <taxon>Aquimarina</taxon>
    </lineage>
</organism>
<evidence type="ECO:0000313" key="2">
    <source>
        <dbReference type="EMBL" id="SHI68931.1"/>
    </source>
</evidence>
<name>A0A1M6D712_9FLAO</name>
<accession>A0A1M6D712</accession>
<feature type="region of interest" description="Disordered" evidence="1">
    <location>
        <begin position="181"/>
        <end position="200"/>
    </location>
</feature>
<proteinExistence type="predicted"/>
<protein>
    <submittedName>
        <fullName evidence="2">Uncharacterized protein</fullName>
    </submittedName>
</protein>
<evidence type="ECO:0000256" key="1">
    <source>
        <dbReference type="SAM" id="MobiDB-lite"/>
    </source>
</evidence>
<evidence type="ECO:0000313" key="3">
    <source>
        <dbReference type="Proteomes" id="UP000184432"/>
    </source>
</evidence>
<dbReference type="EMBL" id="FQYP01000002">
    <property type="protein sequence ID" value="SHI68931.1"/>
    <property type="molecule type" value="Genomic_DNA"/>
</dbReference>
<gene>
    <name evidence="2" type="ORF">SAMN04488508_102465</name>
</gene>